<reference evidence="5 6" key="1">
    <citation type="submission" date="2017-09" db="EMBL/GenBank/DDBJ databases">
        <title>Bacterial strain isolated from the female urinary microbiota.</title>
        <authorList>
            <person name="Thomas-White K."/>
            <person name="Kumar N."/>
            <person name="Forster S."/>
            <person name="Putonti C."/>
            <person name="Lawley T."/>
            <person name="Wolfe A.J."/>
        </authorList>
    </citation>
    <scope>NUCLEOTIDE SEQUENCE [LARGE SCALE GENOMIC DNA]</scope>
    <source>
        <strain evidence="5 6">UMB0834</strain>
    </source>
</reference>
<dbReference type="Gene3D" id="3.30.70.100">
    <property type="match status" value="1"/>
</dbReference>
<protein>
    <recommendedName>
        <fullName evidence="2">Signal transduction protein TRAP</fullName>
    </recommendedName>
    <alternativeName>
        <fullName evidence="3">Target of RNAIII-activating protein</fullName>
    </alternativeName>
</protein>
<evidence type="ECO:0000313" key="6">
    <source>
        <dbReference type="Proteomes" id="UP000235748"/>
    </source>
</evidence>
<evidence type="ECO:0000256" key="3">
    <source>
        <dbReference type="ARBA" id="ARBA00032861"/>
    </source>
</evidence>
<dbReference type="PANTHER" id="PTHR34474:SF2">
    <property type="entry name" value="SIGNAL TRANSDUCTION PROTEIN TRAP"/>
    <property type="match status" value="1"/>
</dbReference>
<evidence type="ECO:0000313" key="5">
    <source>
        <dbReference type="EMBL" id="PMC19505.1"/>
    </source>
</evidence>
<dbReference type="SUPFAM" id="SSF54909">
    <property type="entry name" value="Dimeric alpha+beta barrel"/>
    <property type="match status" value="1"/>
</dbReference>
<dbReference type="EMBL" id="PNGG01000002">
    <property type="protein sequence ID" value="PMC19505.1"/>
    <property type="molecule type" value="Genomic_DNA"/>
</dbReference>
<feature type="domain" description="ABM" evidence="4">
    <location>
        <begin position="66"/>
        <end position="157"/>
    </location>
</feature>
<evidence type="ECO:0000259" key="4">
    <source>
        <dbReference type="PROSITE" id="PS51725"/>
    </source>
</evidence>
<accession>A0A1Z3TZQ9</accession>
<dbReference type="GeneID" id="42042876"/>
<gene>
    <name evidence="5" type="ORF">CJ235_03830</name>
</gene>
<sequence>MKLYATYGTYGYLNQIRVKHPEHPLLQFSAPDSSVIFEETDGKTVLKQPIVYDVVNATGELDEDQFFSVLFIPTSEDHAYQLENKLKNISPDFSQFAGFRSYRFLKPEKGMTYKIYFGFNSRRDYEDFKQSATFQDNFAKSALSQFFGSSGQHSSYFERYLFPIEE</sequence>
<comment type="similarity">
    <text evidence="1">Belongs to the TRAP family.</text>
</comment>
<name>A0A1Z3TZQ9_9STAP</name>
<dbReference type="InterPro" id="IPR050404">
    <property type="entry name" value="Heme-degrading_MO"/>
</dbReference>
<organism evidence="5 6">
    <name type="scientific">Staphylococcus pettenkoferi</name>
    <dbReference type="NCBI Taxonomy" id="170573"/>
    <lineage>
        <taxon>Bacteria</taxon>
        <taxon>Bacillati</taxon>
        <taxon>Bacillota</taxon>
        <taxon>Bacilli</taxon>
        <taxon>Bacillales</taxon>
        <taxon>Staphylococcaceae</taxon>
        <taxon>Staphylococcus</taxon>
    </lineage>
</organism>
<dbReference type="InterPro" id="IPR011008">
    <property type="entry name" value="Dimeric_a/b-barrel"/>
</dbReference>
<dbReference type="AlphaFoldDB" id="A0A1Z3TZQ9"/>
<dbReference type="KEGG" id="spet:CEP67_03470"/>
<comment type="caution">
    <text evidence="5">The sequence shown here is derived from an EMBL/GenBank/DDBJ whole genome shotgun (WGS) entry which is preliminary data.</text>
</comment>
<dbReference type="STRING" id="170573.GCA_001076995_01433"/>
<dbReference type="PANTHER" id="PTHR34474">
    <property type="entry name" value="SIGNAL TRANSDUCTION PROTEIN TRAP"/>
    <property type="match status" value="1"/>
</dbReference>
<evidence type="ECO:0000256" key="1">
    <source>
        <dbReference type="ARBA" id="ARBA00009267"/>
    </source>
</evidence>
<dbReference type="PROSITE" id="PS51725">
    <property type="entry name" value="ABM"/>
    <property type="match status" value="1"/>
</dbReference>
<proteinExistence type="inferred from homology"/>
<dbReference type="InterPro" id="IPR007138">
    <property type="entry name" value="ABM_dom"/>
</dbReference>
<dbReference type="RefSeq" id="WP_002472700.1">
    <property type="nucleotide sequence ID" value="NZ_CP022096.2"/>
</dbReference>
<dbReference type="Proteomes" id="UP000235748">
    <property type="component" value="Unassembled WGS sequence"/>
</dbReference>
<evidence type="ECO:0000256" key="2">
    <source>
        <dbReference type="ARBA" id="ARBA00018486"/>
    </source>
</evidence>